<keyword evidence="6" id="KW-0698">rRNA processing</keyword>
<evidence type="ECO:0000256" key="4">
    <source>
        <dbReference type="ARBA" id="ARBA00017719"/>
    </source>
</evidence>
<keyword evidence="5" id="KW-0963">Cytoplasm</keyword>
<proteinExistence type="inferred from homology"/>
<evidence type="ECO:0000256" key="7">
    <source>
        <dbReference type="ARBA" id="ARBA00022555"/>
    </source>
</evidence>
<dbReference type="SUPFAM" id="SSF50249">
    <property type="entry name" value="Nucleic acid-binding proteins"/>
    <property type="match status" value="1"/>
</dbReference>
<dbReference type="NCBIfam" id="TIGR00757">
    <property type="entry name" value="RNaseEG"/>
    <property type="match status" value="1"/>
</dbReference>
<keyword evidence="18" id="KW-1185">Reference proteome</keyword>
<comment type="similarity">
    <text evidence="3">Belongs to the RNase E/G family. RNase G subfamily.</text>
</comment>
<feature type="domain" description="S1 motif" evidence="16">
    <location>
        <begin position="39"/>
        <end position="117"/>
    </location>
</feature>
<name>A0A917CS83_9GAMM</name>
<evidence type="ECO:0000256" key="2">
    <source>
        <dbReference type="ARBA" id="ARBA00004496"/>
    </source>
</evidence>
<dbReference type="Proteomes" id="UP000605253">
    <property type="component" value="Unassembled WGS sequence"/>
</dbReference>
<dbReference type="PANTHER" id="PTHR30001:SF0">
    <property type="entry name" value="RIBONUCLEASE G"/>
    <property type="match status" value="1"/>
</dbReference>
<dbReference type="CDD" id="cd04453">
    <property type="entry name" value="S1_RNase_E"/>
    <property type="match status" value="1"/>
</dbReference>
<dbReference type="Pfam" id="PF10150">
    <property type="entry name" value="RNase_E_G"/>
    <property type="match status" value="1"/>
</dbReference>
<keyword evidence="9" id="KW-0540">Nuclease</keyword>
<dbReference type="AlphaFoldDB" id="A0A917CS83"/>
<evidence type="ECO:0000256" key="6">
    <source>
        <dbReference type="ARBA" id="ARBA00022552"/>
    </source>
</evidence>
<dbReference type="GO" id="GO:0004540">
    <property type="term" value="F:RNA nuclease activity"/>
    <property type="evidence" value="ECO:0007669"/>
    <property type="project" value="InterPro"/>
</dbReference>
<gene>
    <name evidence="17" type="primary">rng</name>
    <name evidence="17" type="ORF">GCM10011365_17500</name>
</gene>
<evidence type="ECO:0000256" key="3">
    <source>
        <dbReference type="ARBA" id="ARBA00005663"/>
    </source>
</evidence>
<dbReference type="RefSeq" id="WP_188365351.1">
    <property type="nucleotide sequence ID" value="NZ_BAABJF010000001.1"/>
</dbReference>
<comment type="cofactor">
    <cofactor evidence="1">
        <name>Mg(2+)</name>
        <dbReference type="ChEBI" id="CHEBI:18420"/>
    </cofactor>
</comment>
<evidence type="ECO:0000256" key="8">
    <source>
        <dbReference type="ARBA" id="ARBA00022694"/>
    </source>
</evidence>
<reference evidence="17" key="1">
    <citation type="journal article" date="2014" name="Int. J. Syst. Evol. Microbiol.">
        <title>Complete genome sequence of Corynebacterium casei LMG S-19264T (=DSM 44701T), isolated from a smear-ripened cheese.</title>
        <authorList>
            <consortium name="US DOE Joint Genome Institute (JGI-PGF)"/>
            <person name="Walter F."/>
            <person name="Albersmeier A."/>
            <person name="Kalinowski J."/>
            <person name="Ruckert C."/>
        </authorList>
    </citation>
    <scope>NUCLEOTIDE SEQUENCE</scope>
    <source>
        <strain evidence="17">CGMCC 1.12181</strain>
    </source>
</reference>
<evidence type="ECO:0000256" key="12">
    <source>
        <dbReference type="ARBA" id="ARBA00022759"/>
    </source>
</evidence>
<dbReference type="SMART" id="SM00316">
    <property type="entry name" value="S1"/>
    <property type="match status" value="1"/>
</dbReference>
<dbReference type="EMBL" id="BMEO01000006">
    <property type="protein sequence ID" value="GGF96615.1"/>
    <property type="molecule type" value="Genomic_DNA"/>
</dbReference>
<evidence type="ECO:0000256" key="5">
    <source>
        <dbReference type="ARBA" id="ARBA00022490"/>
    </source>
</evidence>
<dbReference type="GO" id="GO:0004519">
    <property type="term" value="F:endonuclease activity"/>
    <property type="evidence" value="ECO:0007669"/>
    <property type="project" value="UniProtKB-KW"/>
</dbReference>
<evidence type="ECO:0000256" key="13">
    <source>
        <dbReference type="ARBA" id="ARBA00022801"/>
    </source>
</evidence>
<accession>A0A917CS83</accession>
<keyword evidence="8" id="KW-0819">tRNA processing</keyword>
<keyword evidence="12" id="KW-0255">Endonuclease</keyword>
<dbReference type="InterPro" id="IPR012340">
    <property type="entry name" value="NA-bd_OB-fold"/>
</dbReference>
<dbReference type="GO" id="GO:0006364">
    <property type="term" value="P:rRNA processing"/>
    <property type="evidence" value="ECO:0007669"/>
    <property type="project" value="UniProtKB-KW"/>
</dbReference>
<dbReference type="PROSITE" id="PS50126">
    <property type="entry name" value="S1"/>
    <property type="match status" value="1"/>
</dbReference>
<dbReference type="InterPro" id="IPR048583">
    <property type="entry name" value="RNase_E_G_thioredoxin-like"/>
</dbReference>
<evidence type="ECO:0000256" key="10">
    <source>
        <dbReference type="ARBA" id="ARBA00022723"/>
    </source>
</evidence>
<dbReference type="GO" id="GO:0016787">
    <property type="term" value="F:hydrolase activity"/>
    <property type="evidence" value="ECO:0007669"/>
    <property type="project" value="UniProtKB-KW"/>
</dbReference>
<evidence type="ECO:0000256" key="9">
    <source>
        <dbReference type="ARBA" id="ARBA00022722"/>
    </source>
</evidence>
<keyword evidence="7" id="KW-0820">tRNA-binding</keyword>
<keyword evidence="10" id="KW-0479">Metal-binding</keyword>
<dbReference type="GO" id="GO:0046872">
    <property type="term" value="F:metal ion binding"/>
    <property type="evidence" value="ECO:0007669"/>
    <property type="project" value="UniProtKB-KW"/>
</dbReference>
<dbReference type="PANTHER" id="PTHR30001">
    <property type="entry name" value="RIBONUCLEASE"/>
    <property type="match status" value="1"/>
</dbReference>
<evidence type="ECO:0000256" key="14">
    <source>
        <dbReference type="ARBA" id="ARBA00022842"/>
    </source>
</evidence>
<dbReference type="GO" id="GO:0000049">
    <property type="term" value="F:tRNA binding"/>
    <property type="evidence" value="ECO:0007669"/>
    <property type="project" value="UniProtKB-KW"/>
</dbReference>
<keyword evidence="13" id="KW-0378">Hydrolase</keyword>
<dbReference type="GO" id="GO:0005737">
    <property type="term" value="C:cytoplasm"/>
    <property type="evidence" value="ECO:0007669"/>
    <property type="project" value="UniProtKB-SubCell"/>
</dbReference>
<keyword evidence="15" id="KW-0694">RNA-binding</keyword>
<evidence type="ECO:0000313" key="17">
    <source>
        <dbReference type="EMBL" id="GGF96615.1"/>
    </source>
</evidence>
<dbReference type="InterPro" id="IPR004659">
    <property type="entry name" value="RNase_E/G"/>
</dbReference>
<dbReference type="InterPro" id="IPR019307">
    <property type="entry name" value="RNA-bd_AU-1/RNase_E/G"/>
</dbReference>
<dbReference type="GO" id="GO:0008033">
    <property type="term" value="P:tRNA processing"/>
    <property type="evidence" value="ECO:0007669"/>
    <property type="project" value="UniProtKB-KW"/>
</dbReference>
<dbReference type="InterPro" id="IPR003029">
    <property type="entry name" value="S1_domain"/>
</dbReference>
<protein>
    <recommendedName>
        <fullName evidence="4">Ribonuclease G</fullName>
    </recommendedName>
</protein>
<evidence type="ECO:0000256" key="15">
    <source>
        <dbReference type="ARBA" id="ARBA00022884"/>
    </source>
</evidence>
<sequence length="485" mass="55041">MCREILISSNDFETRVALVEDGQLCEVWMERARKYSLVGNIYLGRVAKVLPGLQAAFVDIGEQQAAFMHVSDLSDEDQATGHSATISERVHEGEKLIVQVYKDPIGTKGARITTALSIPSRYLVMMPHAPDIEAISARITDDEERRRLQSLLAKLNAQQNAFGLIARTHAEHVSYTALYHDWRFLNRLWSKIKERLKSAKTPSLIYSEFSLAKRVVRDLINDDVVKISIDHPHLFASLKAFITDFATEWGGQLQHHNSSRPLFDLYHIDDEIDRSVNRTVPLKSGGNLVFDSSEAMTTIDVNTGQYVGYKSLEDTAFKTNLESAQMIARQLRLRNIGGIIIIDFIDMFDESHREQVLQTLRDGLDKDRAKTHVLGFTQLGLVELTRKRTTESLLDILCEPCDKCHGSGRIETIETVSFKLFREISRSVKQFKANKIMVIGSSRLVQYITEEHSTTIAEMEESLGKRIAFQAEDSYQRTQHDVVLL</sequence>
<keyword evidence="14" id="KW-0460">Magnesium</keyword>
<dbReference type="GO" id="GO:0019843">
    <property type="term" value="F:rRNA binding"/>
    <property type="evidence" value="ECO:0007669"/>
    <property type="project" value="UniProtKB-KW"/>
</dbReference>
<evidence type="ECO:0000256" key="11">
    <source>
        <dbReference type="ARBA" id="ARBA00022730"/>
    </source>
</evidence>
<evidence type="ECO:0000259" key="16">
    <source>
        <dbReference type="PROSITE" id="PS50126"/>
    </source>
</evidence>
<comment type="subcellular location">
    <subcellularLocation>
        <location evidence="2">Cytoplasm</location>
    </subcellularLocation>
</comment>
<dbReference type="Pfam" id="PF20833">
    <property type="entry name" value="RNase_E_G_Thio"/>
    <property type="match status" value="1"/>
</dbReference>
<organism evidence="17 18">
    <name type="scientific">Marinicella pacifica</name>
    <dbReference type="NCBI Taxonomy" id="1171543"/>
    <lineage>
        <taxon>Bacteria</taxon>
        <taxon>Pseudomonadati</taxon>
        <taxon>Pseudomonadota</taxon>
        <taxon>Gammaproteobacteria</taxon>
        <taxon>Lysobacterales</taxon>
        <taxon>Marinicellaceae</taxon>
        <taxon>Marinicella</taxon>
    </lineage>
</organism>
<dbReference type="Gene3D" id="2.40.50.140">
    <property type="entry name" value="Nucleic acid-binding proteins"/>
    <property type="match status" value="1"/>
</dbReference>
<comment type="caution">
    <text evidence="17">The sequence shown here is derived from an EMBL/GenBank/DDBJ whole genome shotgun (WGS) entry which is preliminary data.</text>
</comment>
<reference evidence="17" key="2">
    <citation type="submission" date="2020-09" db="EMBL/GenBank/DDBJ databases">
        <authorList>
            <person name="Sun Q."/>
            <person name="Zhou Y."/>
        </authorList>
    </citation>
    <scope>NUCLEOTIDE SEQUENCE</scope>
    <source>
        <strain evidence="17">CGMCC 1.12181</strain>
    </source>
</reference>
<evidence type="ECO:0000313" key="18">
    <source>
        <dbReference type="Proteomes" id="UP000605253"/>
    </source>
</evidence>
<evidence type="ECO:0000256" key="1">
    <source>
        <dbReference type="ARBA" id="ARBA00001946"/>
    </source>
</evidence>
<dbReference type="Gene3D" id="3.40.1260.20">
    <property type="entry name" value="Ribonuclease E, catalytic domain"/>
    <property type="match status" value="1"/>
</dbReference>
<keyword evidence="11" id="KW-0699">rRNA-binding</keyword>